<gene>
    <name evidence="1" type="ORF">GL50581_3105</name>
</gene>
<dbReference type="Proteomes" id="UP000002488">
    <property type="component" value="Unassembled WGS sequence"/>
</dbReference>
<reference evidence="1 2" key="1">
    <citation type="journal article" date="2009" name="PLoS Pathog.">
        <title>Draft genome sequencing of giardia intestinalis assemblage B isolate GS: is human giardiasis caused by two different species?</title>
        <authorList>
            <person name="Franzen O."/>
            <person name="Jerlstrom-Hultqvist J."/>
            <person name="Castro E."/>
            <person name="Sherwood E."/>
            <person name="Ankarklev J."/>
            <person name="Reiner D.S."/>
            <person name="Palm D."/>
            <person name="Andersson J.O."/>
            <person name="Andersson B."/>
            <person name="Svard S.G."/>
        </authorList>
    </citation>
    <scope>NUCLEOTIDE SEQUENCE [LARGE SCALE GENOMIC DNA]</scope>
    <source>
        <strain evidence="2">ATCC 50581 / GS clone H7</strain>
    </source>
</reference>
<dbReference type="EMBL" id="ACGJ01002558">
    <property type="protein sequence ID" value="EES99658.1"/>
    <property type="molecule type" value="Genomic_DNA"/>
</dbReference>
<dbReference type="OMA" id="CIFLHSI"/>
<protein>
    <submittedName>
        <fullName evidence="1">Uncharacterized protein</fullName>
    </submittedName>
</protein>
<evidence type="ECO:0000313" key="1">
    <source>
        <dbReference type="EMBL" id="EES99658.1"/>
    </source>
</evidence>
<sequence>MSVVSQQLQAAEERWNREREAMGQLLERLSTSAANKGFDGHVSQSSLSELYALQTFKKVAEILLYAAEAMFSVFGLLDSSESQMLTELQEQASVLSASTQAFEEFTAKEHHCPSYCSQKYTSEQLALVYLVLLDLQPCILHSSIIKIFSTGSMSLQKDSDPSTESAIRTLRSYMRAFLSFCRIHLVVSYSLYNTQRNHYPDDWLIQKEHHVTHDNLNLLSIHILVLAQLDLVLKAILPYTEAFEIVTGLCDDNTTSNFSIVHSTDLSTLHKLSFLYGGSFMRTILHYFHYIRAKIYTDSFAPDREGKRKQISWMFVELNVIASNLAQSGLEVAKTDIDVILNHADQYFSEIARTFLHQSLTIRGFLHGLTTSQLTIDHITRNSQNSLLFFYSALVKFYKTLHVSACDTDHGATLSPQPFISELAVTTCYSALHNMASTHLLTCYLFIIIGFVEAFGIIMCLSIESSVFDESTLDNLCTLATQANILLREREPSSLQHAYPSSITPIFDHYRINETILKPLFAGDSVELSTVRACDLMFDGIRDMMTLFSELCDSRLIRIQTAGSILASAWVLVGELPSTHAACLLTSIDSAILNTSDPMSTLYKLVSTAINGVTSFLVTRIRYSLLSEPAEAFCRQHVTRLFSIKTEQDIHGGAQTPLFYESSSIVSQGCEQSFLMYYTLLQAEAIVIVLKSFTKNRDIYRFHSMKWIGFSSLIMLLMGSAYVDGLNKLSAGDKLSDSMFSKVIFYESAPLQGGSYVGLDSKGLTTLSDNNPSCDYTSDPQHNSATALFSSWIEQVHTIESYFRLFNMMSTSSALRETFFNYIILNLKVYLHNLDLFCSTFEHVYSAFSGELYTDSSSSFSLPGTLKEEGERLHRDAKKFGSLVGRKYAEYIHALVNTAKSIKQISTRYIEVMDTEESIKLRMLERQVKAVSKSCTRCASLCIFLHSINSILAVMLDFETLKRYYSTSSVKLAGTLPFPANVSYVLQDFSGELERQEIAIGFVSFLDSWLLRYGILTQLHRTRDPQRVSQMLQRIKNLLDEFKYVKASMLQGCNTAMDICERILSSAKRYDGKNLADYCKQTWGIDASCIPGPLLTELFLSIYQCMDDKSRL</sequence>
<dbReference type="AlphaFoldDB" id="C6LWE7"/>
<organism evidence="1 2">
    <name type="scientific">Giardia intestinalis (strain ATCC 50581 / GS clone H7)</name>
    <name type="common">Giardia lamblia</name>
    <dbReference type="NCBI Taxonomy" id="598745"/>
    <lineage>
        <taxon>Eukaryota</taxon>
        <taxon>Metamonada</taxon>
        <taxon>Diplomonadida</taxon>
        <taxon>Hexamitidae</taxon>
        <taxon>Giardiinae</taxon>
        <taxon>Giardia</taxon>
    </lineage>
</organism>
<accession>C6LWE7</accession>
<evidence type="ECO:0000313" key="2">
    <source>
        <dbReference type="Proteomes" id="UP000002488"/>
    </source>
</evidence>
<dbReference type="OrthoDB" id="10253837at2759"/>
<dbReference type="VEuPathDB" id="GiardiaDB:GL50581_3105"/>
<proteinExistence type="predicted"/>
<comment type="caution">
    <text evidence="1">The sequence shown here is derived from an EMBL/GenBank/DDBJ whole genome shotgun (WGS) entry which is preliminary data.</text>
</comment>
<name>C6LWE7_GIAIB</name>